<dbReference type="AlphaFoldDB" id="A0AA95RVV2"/>
<dbReference type="InterPro" id="IPR018973">
    <property type="entry name" value="MZB"/>
</dbReference>
<dbReference type="InterPro" id="IPR047721">
    <property type="entry name" value="DrmB"/>
</dbReference>
<evidence type="ECO:0000313" key="3">
    <source>
        <dbReference type="Proteomes" id="UP001178303"/>
    </source>
</evidence>
<name>A0AA95RVV2_9BACI</name>
<dbReference type="RefSeq" id="WP_283884419.1">
    <property type="nucleotide sequence ID" value="NZ_CP126099.1"/>
</dbReference>
<sequence length="615" mass="70902">MRRLPIRRSQLVGTNGPGSLIVSPEGETAIIGALDYWFTKEAEQEKNRVEFEIFEPRLKGFLGVKKLYMPPDYRRAHEDVTNANLTIPLLRFPLWHYCPFCKDMYELDYKVETARKFCETCNNQRYLKQVPFIIVCKKGHISDFPWREWVHNNDRTECNGILKLNTNGGSTLDSWSVKCSCGDARSLKGITSNRKNNLGASVLSEELNIDNRRFTCSGHKAWCADEKEGCDENPVAILRNSINVYLPQKVNIISLPGEKNQNVDILLDYLKRQTSVLSIIEGQSTFEEKVKVLYDAVQVNIKVSREDCEKTILYMFGDVSTESKEESTSLMNLRDKEFEKLQYSIDEPYLKVQEEWIDTREDAAVYAGNYKRFFKRINRVTKLRETTALAGFKRLNQIEEGSTEKFDYDYNLIYQKKVPDNEKWLPAYSVFGEGIFIQFNLNEIQEWEGKEEVQEYYKNYLKRISGMRHFMPEIIENPRNLMMHTLSHLIIEEIANTSGYSMASIRERLFVNENQAAILIYTSAGDVEGTFGGLVRLGRKEKFFHLIDKAFANSQWCSSDPVCTELGITKGQGLHNANGAACYNCAHLPETSCEVGNMYLDRRLISDATYGFFDL</sequence>
<feature type="domain" description="MrfA-like Zn-binding" evidence="1">
    <location>
        <begin position="486"/>
        <end position="585"/>
    </location>
</feature>
<gene>
    <name evidence="2" type="ORF">QNH45_04840</name>
</gene>
<evidence type="ECO:0000313" key="2">
    <source>
        <dbReference type="EMBL" id="WHY30103.1"/>
    </source>
</evidence>
<dbReference type="EMBL" id="CP126099">
    <property type="protein sequence ID" value="WHY30103.1"/>
    <property type="molecule type" value="Genomic_DNA"/>
</dbReference>
<evidence type="ECO:0000259" key="1">
    <source>
        <dbReference type="Pfam" id="PF09369"/>
    </source>
</evidence>
<accession>A0AA95RVV2</accession>
<proteinExistence type="predicted"/>
<organism evidence="2 3">
    <name type="scientific">Bacillus wiedmannii</name>
    <dbReference type="NCBI Taxonomy" id="1890302"/>
    <lineage>
        <taxon>Bacteria</taxon>
        <taxon>Bacillati</taxon>
        <taxon>Bacillota</taxon>
        <taxon>Bacilli</taxon>
        <taxon>Bacillales</taxon>
        <taxon>Bacillaceae</taxon>
        <taxon>Bacillus</taxon>
        <taxon>Bacillus cereus group</taxon>
    </lineage>
</organism>
<dbReference type="Pfam" id="PF09369">
    <property type="entry name" value="MZB"/>
    <property type="match status" value="1"/>
</dbReference>
<dbReference type="Proteomes" id="UP001178303">
    <property type="component" value="Chromosome"/>
</dbReference>
<dbReference type="NCBIfam" id="NF038324">
    <property type="entry name" value="DrmB_fam"/>
    <property type="match status" value="1"/>
</dbReference>
<reference evidence="2" key="1">
    <citation type="submission" date="2023-05" db="EMBL/GenBank/DDBJ databases">
        <title>Comparative genomics of Bacillaceae isolates and their secondary metabolite potential.</title>
        <authorList>
            <person name="Song L."/>
            <person name="Nielsen L.J."/>
            <person name="Mohite O."/>
            <person name="Xu X."/>
            <person name="Weber T."/>
            <person name="Kovacs A.T."/>
        </authorList>
    </citation>
    <scope>NUCLEOTIDE SEQUENCE</scope>
    <source>
        <strain evidence="2">LN15</strain>
    </source>
</reference>
<protein>
    <submittedName>
        <fullName evidence="2">DUF1998 domain-containing protein</fullName>
    </submittedName>
</protein>